<dbReference type="Pfam" id="PF00651">
    <property type="entry name" value="BTB"/>
    <property type="match status" value="1"/>
</dbReference>
<proteinExistence type="predicted"/>
<dbReference type="AlphaFoldDB" id="A0A139IUH9"/>
<evidence type="ECO:0000313" key="4">
    <source>
        <dbReference type="Proteomes" id="UP000073492"/>
    </source>
</evidence>
<accession>A0A139IUH9</accession>
<dbReference type="SUPFAM" id="SSF54695">
    <property type="entry name" value="POZ domain"/>
    <property type="match status" value="1"/>
</dbReference>
<evidence type="ECO:0000259" key="2">
    <source>
        <dbReference type="PROSITE" id="PS50097"/>
    </source>
</evidence>
<evidence type="ECO:0000256" key="1">
    <source>
        <dbReference type="SAM" id="MobiDB-lite"/>
    </source>
</evidence>
<feature type="compositionally biased region" description="Basic and acidic residues" evidence="1">
    <location>
        <begin position="134"/>
        <end position="143"/>
    </location>
</feature>
<reference evidence="3 4" key="1">
    <citation type="submission" date="2015-07" db="EMBL/GenBank/DDBJ databases">
        <title>Comparative genomics of the Sigatoka disease complex on banana suggests a link between parallel evolutionary changes in Pseudocercospora fijiensis and Pseudocercospora eumusae and increased virulence on the banana host.</title>
        <authorList>
            <person name="Chang T.-C."/>
            <person name="Salvucci A."/>
            <person name="Crous P.W."/>
            <person name="Stergiopoulos I."/>
        </authorList>
    </citation>
    <scope>NUCLEOTIDE SEQUENCE [LARGE SCALE GENOMIC DNA]</scope>
    <source>
        <strain evidence="3 4">CBS 116634</strain>
    </source>
</reference>
<name>A0A139IUH9_9PEZI</name>
<sequence length="351" mass="40050">MVPEVMRNPAQTYDLENMLVSLLLDGSILNVPYERGPGGRLASRMLLQYEPSTAFARPAKQLPMASVHSPAGRLICAHSKYFDSLFRKQFAESKSRCSQPPDMEPWVFRCFLSWLYTGVIYYGFDAAVQSPPNRRNEPATNEKESEDNEDGYEDLSANAMTCPFRDLFELHVFGDEYDAREFRMSVIDSIQAKPLQRSPTQYEFLSIRDITYITSHVPSSSGLLRFPADAWQFLIMLQSYPDADDEDDELTCEMQEQMERFPKVFPALCAKAAVRNALALACVTSGFKSAILRLGAEEGPPECNWKGHSFEDRLDWTDKDCCVYHEHGADKREEALCQERWANISWRLEVG</sequence>
<dbReference type="CDD" id="cd18186">
    <property type="entry name" value="BTB_POZ_ZBTB_KLHL-like"/>
    <property type="match status" value="1"/>
</dbReference>
<feature type="region of interest" description="Disordered" evidence="1">
    <location>
        <begin position="131"/>
        <end position="151"/>
    </location>
</feature>
<dbReference type="InterPro" id="IPR011333">
    <property type="entry name" value="SKP1/BTB/POZ_sf"/>
</dbReference>
<dbReference type="Gene3D" id="3.30.710.10">
    <property type="entry name" value="Potassium Channel Kv1.1, Chain A"/>
    <property type="match status" value="1"/>
</dbReference>
<dbReference type="PANTHER" id="PTHR47843:SF2">
    <property type="entry name" value="BTB DOMAIN-CONTAINING PROTEIN"/>
    <property type="match status" value="1"/>
</dbReference>
<gene>
    <name evidence="3" type="ORF">AC579_2868</name>
</gene>
<dbReference type="PANTHER" id="PTHR47843">
    <property type="entry name" value="BTB DOMAIN-CONTAINING PROTEIN-RELATED"/>
    <property type="match status" value="1"/>
</dbReference>
<protein>
    <recommendedName>
        <fullName evidence="2">BTB domain-containing protein</fullName>
    </recommendedName>
</protein>
<dbReference type="Proteomes" id="UP000073492">
    <property type="component" value="Unassembled WGS sequence"/>
</dbReference>
<evidence type="ECO:0000313" key="3">
    <source>
        <dbReference type="EMBL" id="KXT18290.1"/>
    </source>
</evidence>
<keyword evidence="4" id="KW-1185">Reference proteome</keyword>
<dbReference type="EMBL" id="LFZO01000009">
    <property type="protein sequence ID" value="KXT18290.1"/>
    <property type="molecule type" value="Genomic_DNA"/>
</dbReference>
<dbReference type="PROSITE" id="PS50097">
    <property type="entry name" value="BTB"/>
    <property type="match status" value="1"/>
</dbReference>
<feature type="domain" description="BTB" evidence="2">
    <location>
        <begin position="74"/>
        <end position="124"/>
    </location>
</feature>
<organism evidence="3 4">
    <name type="scientific">Pseudocercospora musae</name>
    <dbReference type="NCBI Taxonomy" id="113226"/>
    <lineage>
        <taxon>Eukaryota</taxon>
        <taxon>Fungi</taxon>
        <taxon>Dikarya</taxon>
        <taxon>Ascomycota</taxon>
        <taxon>Pezizomycotina</taxon>
        <taxon>Dothideomycetes</taxon>
        <taxon>Dothideomycetidae</taxon>
        <taxon>Mycosphaerellales</taxon>
        <taxon>Mycosphaerellaceae</taxon>
        <taxon>Pseudocercospora</taxon>
    </lineage>
</organism>
<dbReference type="InterPro" id="IPR000210">
    <property type="entry name" value="BTB/POZ_dom"/>
</dbReference>
<comment type="caution">
    <text evidence="3">The sequence shown here is derived from an EMBL/GenBank/DDBJ whole genome shotgun (WGS) entry which is preliminary data.</text>
</comment>